<feature type="non-terminal residue" evidence="1">
    <location>
        <position position="1"/>
    </location>
</feature>
<gene>
    <name evidence="1" type="ORF">PGLA1383_LOCUS5857</name>
</gene>
<comment type="caution">
    <text evidence="1">The sequence shown here is derived from an EMBL/GenBank/DDBJ whole genome shotgun (WGS) entry which is preliminary data.</text>
</comment>
<dbReference type="AlphaFoldDB" id="A0A813DL69"/>
<dbReference type="Proteomes" id="UP000654075">
    <property type="component" value="Unassembled WGS sequence"/>
</dbReference>
<reference evidence="1" key="1">
    <citation type="submission" date="2021-02" db="EMBL/GenBank/DDBJ databases">
        <authorList>
            <person name="Dougan E. K."/>
            <person name="Rhodes N."/>
            <person name="Thang M."/>
            <person name="Chan C."/>
        </authorList>
    </citation>
    <scope>NUCLEOTIDE SEQUENCE</scope>
</reference>
<dbReference type="EMBL" id="CAJNNV010002321">
    <property type="protein sequence ID" value="CAE8587014.1"/>
    <property type="molecule type" value="Genomic_DNA"/>
</dbReference>
<name>A0A813DL69_POLGL</name>
<sequence length="82" mass="8302">VADPLGSGKSYWWNQESNQTTHVGAAKPGSASSVFEKLTAFKNQVAHDMHSRQRRRFIMGDGGGYYGGGGGGGDAGGGGGGG</sequence>
<evidence type="ECO:0000313" key="1">
    <source>
        <dbReference type="EMBL" id="CAE8587014.1"/>
    </source>
</evidence>
<organism evidence="1 2">
    <name type="scientific">Polarella glacialis</name>
    <name type="common">Dinoflagellate</name>
    <dbReference type="NCBI Taxonomy" id="89957"/>
    <lineage>
        <taxon>Eukaryota</taxon>
        <taxon>Sar</taxon>
        <taxon>Alveolata</taxon>
        <taxon>Dinophyceae</taxon>
        <taxon>Suessiales</taxon>
        <taxon>Suessiaceae</taxon>
        <taxon>Polarella</taxon>
    </lineage>
</organism>
<protein>
    <submittedName>
        <fullName evidence="1">Uncharacterized protein</fullName>
    </submittedName>
</protein>
<evidence type="ECO:0000313" key="2">
    <source>
        <dbReference type="Proteomes" id="UP000654075"/>
    </source>
</evidence>
<accession>A0A813DL69</accession>
<keyword evidence="2" id="KW-1185">Reference proteome</keyword>
<proteinExistence type="predicted"/>